<reference evidence="1 2" key="1">
    <citation type="submission" date="2023-05" db="EMBL/GenBank/DDBJ databases">
        <title>Sedimentitalea sp. nov. JM2-8.</title>
        <authorList>
            <person name="Huang J."/>
        </authorList>
    </citation>
    <scope>NUCLEOTIDE SEQUENCE [LARGE SCALE GENOMIC DNA]</scope>
    <source>
        <strain evidence="1 2">JM2-8</strain>
    </source>
</reference>
<keyword evidence="2" id="KW-1185">Reference proteome</keyword>
<dbReference type="Proteomes" id="UP001227126">
    <property type="component" value="Unassembled WGS sequence"/>
</dbReference>
<evidence type="ECO:0000313" key="2">
    <source>
        <dbReference type="Proteomes" id="UP001227126"/>
    </source>
</evidence>
<name>A0ABT7FJW0_9RHOB</name>
<accession>A0ABT7FJW0</accession>
<comment type="caution">
    <text evidence="1">The sequence shown here is derived from an EMBL/GenBank/DDBJ whole genome shotgun (WGS) entry which is preliminary data.</text>
</comment>
<organism evidence="1 2">
    <name type="scientific">Sedimentitalea xiamensis</name>
    <dbReference type="NCBI Taxonomy" id="3050037"/>
    <lineage>
        <taxon>Bacteria</taxon>
        <taxon>Pseudomonadati</taxon>
        <taxon>Pseudomonadota</taxon>
        <taxon>Alphaproteobacteria</taxon>
        <taxon>Rhodobacterales</taxon>
        <taxon>Paracoccaceae</taxon>
        <taxon>Sedimentitalea</taxon>
    </lineage>
</organism>
<gene>
    <name evidence="1" type="ORF">QO034_20320</name>
</gene>
<dbReference type="RefSeq" id="WP_284487353.1">
    <property type="nucleotide sequence ID" value="NZ_JASNJE010000037.1"/>
</dbReference>
<protein>
    <submittedName>
        <fullName evidence="1">Uncharacterized protein</fullName>
    </submittedName>
</protein>
<dbReference type="EMBL" id="JASNJE010000037">
    <property type="protein sequence ID" value="MDK3075428.1"/>
    <property type="molecule type" value="Genomic_DNA"/>
</dbReference>
<evidence type="ECO:0000313" key="1">
    <source>
        <dbReference type="EMBL" id="MDK3075428.1"/>
    </source>
</evidence>
<proteinExistence type="predicted"/>
<sequence length="97" mass="10781">MVNQVLWCTEADEKPLDSNLNWMPCRSQRSPSEANSGFTFVSSDDVNDAETATFPEWIRTISRKFHVSAVMCEQDHSDLGQAAALFGHVTMILATST</sequence>